<name>A0ABW8SNW3_9CLOT</name>
<evidence type="ECO:0000313" key="2">
    <source>
        <dbReference type="EMBL" id="MFL0197752.1"/>
    </source>
</evidence>
<dbReference type="Pfam" id="PF00112">
    <property type="entry name" value="Peptidase_C1"/>
    <property type="match status" value="1"/>
</dbReference>
<dbReference type="InterPro" id="IPR000668">
    <property type="entry name" value="Peptidase_C1A_C"/>
</dbReference>
<protein>
    <submittedName>
        <fullName evidence="2">C1 family peptidase</fullName>
    </submittedName>
</protein>
<dbReference type="EMBL" id="JBJHZX010000037">
    <property type="protein sequence ID" value="MFL0197752.1"/>
    <property type="molecule type" value="Genomic_DNA"/>
</dbReference>
<dbReference type="RefSeq" id="WP_406793857.1">
    <property type="nucleotide sequence ID" value="NZ_JBJHZX010000037.1"/>
</dbReference>
<keyword evidence="3" id="KW-1185">Reference proteome</keyword>
<reference evidence="2 3" key="1">
    <citation type="submission" date="2024-11" db="EMBL/GenBank/DDBJ databases">
        <authorList>
            <person name="Heng Y.C."/>
            <person name="Lim A.C.H."/>
            <person name="Lee J.K.Y."/>
            <person name="Kittelmann S."/>
        </authorList>
    </citation>
    <scope>NUCLEOTIDE SEQUENCE [LARGE SCALE GENOMIC DNA]</scope>
    <source>
        <strain evidence="2 3">WILCCON 0269</strain>
    </source>
</reference>
<feature type="domain" description="Peptidase C1A papain C-terminal" evidence="1">
    <location>
        <begin position="33"/>
        <end position="174"/>
    </location>
</feature>
<accession>A0ABW8SNW3</accession>
<evidence type="ECO:0000313" key="3">
    <source>
        <dbReference type="Proteomes" id="UP001623660"/>
    </source>
</evidence>
<gene>
    <name evidence="2" type="ORF">ACJDU8_19590</name>
</gene>
<sequence>MGKKLKYKYNLKREGIKKGAQLFHEEIKKTQIVPQNADLRAGYGPIKDQGELGACTSFSACSVLEYLLNKNISLSELYFYYQERKEDGDIKQDAGSTISRSAIVATTIGTCTEALDPYDISKFTNAPSVAMDAEAKNHKAVKRYAITTVDDILYSVGVLKRPVLIGIDVYESFEDIGSDGGMCQCLQDTSSY</sequence>
<comment type="caution">
    <text evidence="2">The sequence shown here is derived from an EMBL/GenBank/DDBJ whole genome shotgun (WGS) entry which is preliminary data.</text>
</comment>
<dbReference type="SUPFAM" id="SSF54001">
    <property type="entry name" value="Cysteine proteinases"/>
    <property type="match status" value="1"/>
</dbReference>
<dbReference type="Gene3D" id="3.90.70.10">
    <property type="entry name" value="Cysteine proteinases"/>
    <property type="match status" value="1"/>
</dbReference>
<evidence type="ECO:0000259" key="1">
    <source>
        <dbReference type="Pfam" id="PF00112"/>
    </source>
</evidence>
<dbReference type="Proteomes" id="UP001623660">
    <property type="component" value="Unassembled WGS sequence"/>
</dbReference>
<dbReference type="InterPro" id="IPR038765">
    <property type="entry name" value="Papain-like_cys_pep_sf"/>
</dbReference>
<proteinExistence type="predicted"/>
<organism evidence="2 3">
    <name type="scientific">Candidatus Clostridium eludens</name>
    <dbReference type="NCBI Taxonomy" id="3381663"/>
    <lineage>
        <taxon>Bacteria</taxon>
        <taxon>Bacillati</taxon>
        <taxon>Bacillota</taxon>
        <taxon>Clostridia</taxon>
        <taxon>Eubacteriales</taxon>
        <taxon>Clostridiaceae</taxon>
        <taxon>Clostridium</taxon>
    </lineage>
</organism>